<dbReference type="GO" id="GO:0005813">
    <property type="term" value="C:centrosome"/>
    <property type="evidence" value="ECO:0007669"/>
    <property type="project" value="TreeGrafter"/>
</dbReference>
<dbReference type="InterPro" id="IPR011009">
    <property type="entry name" value="Kinase-like_dom_sf"/>
</dbReference>
<dbReference type="PANTHER" id="PTHR24345">
    <property type="entry name" value="SERINE/THREONINE-PROTEIN KINASE PLK"/>
    <property type="match status" value="1"/>
</dbReference>
<keyword evidence="2" id="KW-1185">Reference proteome</keyword>
<dbReference type="PROSITE" id="PS00107">
    <property type="entry name" value="PROTEIN_KINASE_ATP"/>
    <property type="match status" value="1"/>
</dbReference>
<reference evidence="3" key="1">
    <citation type="submission" date="2017-02" db="UniProtKB">
        <authorList>
            <consortium name="WormBaseParasite"/>
        </authorList>
    </citation>
    <scope>IDENTIFICATION</scope>
</reference>
<proteinExistence type="predicted"/>
<dbReference type="GO" id="GO:0005524">
    <property type="term" value="F:ATP binding"/>
    <property type="evidence" value="ECO:0007669"/>
    <property type="project" value="UniProtKB-UniRule"/>
</dbReference>
<dbReference type="AlphaFoldDB" id="A0A0M3IKT0"/>
<keyword evidence="1" id="KW-0067">ATP-binding</keyword>
<dbReference type="SUPFAM" id="SSF56112">
    <property type="entry name" value="Protein kinase-like (PK-like)"/>
    <property type="match status" value="1"/>
</dbReference>
<dbReference type="Gene3D" id="3.30.200.20">
    <property type="entry name" value="Phosphorylase Kinase, domain 1"/>
    <property type="match status" value="1"/>
</dbReference>
<dbReference type="GO" id="GO:0005634">
    <property type="term" value="C:nucleus"/>
    <property type="evidence" value="ECO:0007669"/>
    <property type="project" value="TreeGrafter"/>
</dbReference>
<dbReference type="GO" id="GO:0000922">
    <property type="term" value="C:spindle pole"/>
    <property type="evidence" value="ECO:0007669"/>
    <property type="project" value="TreeGrafter"/>
</dbReference>
<dbReference type="Proteomes" id="UP000036681">
    <property type="component" value="Unplaced"/>
</dbReference>
<dbReference type="PANTHER" id="PTHR24345:SF93">
    <property type="entry name" value="SERINE_THREONINE-PROTEIN KINASE PLK1"/>
    <property type="match status" value="1"/>
</dbReference>
<dbReference type="GO" id="GO:0005737">
    <property type="term" value="C:cytoplasm"/>
    <property type="evidence" value="ECO:0007669"/>
    <property type="project" value="TreeGrafter"/>
</dbReference>
<feature type="binding site" evidence="1">
    <location>
        <position position="53"/>
    </location>
    <ligand>
        <name>ATP</name>
        <dbReference type="ChEBI" id="CHEBI:30616"/>
    </ligand>
</feature>
<dbReference type="GO" id="GO:0007052">
    <property type="term" value="P:mitotic spindle organization"/>
    <property type="evidence" value="ECO:0007669"/>
    <property type="project" value="TreeGrafter"/>
</dbReference>
<evidence type="ECO:0000313" key="3">
    <source>
        <dbReference type="WBParaSite" id="ALUE_0001935701-mRNA-1"/>
    </source>
</evidence>
<organism evidence="2 3">
    <name type="scientific">Ascaris lumbricoides</name>
    <name type="common">Giant roundworm</name>
    <dbReference type="NCBI Taxonomy" id="6252"/>
    <lineage>
        <taxon>Eukaryota</taxon>
        <taxon>Metazoa</taxon>
        <taxon>Ecdysozoa</taxon>
        <taxon>Nematoda</taxon>
        <taxon>Chromadorea</taxon>
        <taxon>Rhabditida</taxon>
        <taxon>Spirurina</taxon>
        <taxon>Ascaridomorpha</taxon>
        <taxon>Ascaridoidea</taxon>
        <taxon>Ascarididae</taxon>
        <taxon>Ascaris</taxon>
    </lineage>
</organism>
<dbReference type="GO" id="GO:0004674">
    <property type="term" value="F:protein serine/threonine kinase activity"/>
    <property type="evidence" value="ECO:0007669"/>
    <property type="project" value="TreeGrafter"/>
</dbReference>
<dbReference type="WBParaSite" id="ALUE_0001935701-mRNA-1">
    <property type="protein sequence ID" value="ALUE_0001935701-mRNA-1"/>
    <property type="gene ID" value="ALUE_0001935701"/>
</dbReference>
<name>A0A0M3IKT0_ASCLU</name>
<accession>A0A0M3IKT0</accession>
<protein>
    <submittedName>
        <fullName evidence="3">Non-specific serine/threonine protein kinase</fullName>
    </submittedName>
</protein>
<dbReference type="GO" id="GO:0000776">
    <property type="term" value="C:kinetochore"/>
    <property type="evidence" value="ECO:0007669"/>
    <property type="project" value="TreeGrafter"/>
</dbReference>
<sequence length="77" mass="8770">MGDRKAVLKEIPEIVRNPQNGKQFAKGKFLGKGGFARCYELMDTETRIVYAGKIVSKTLLMKKHQREKVSIVCINCR</sequence>
<dbReference type="InterPro" id="IPR017441">
    <property type="entry name" value="Protein_kinase_ATP_BS"/>
</dbReference>
<evidence type="ECO:0000313" key="2">
    <source>
        <dbReference type="Proteomes" id="UP000036681"/>
    </source>
</evidence>
<evidence type="ECO:0000256" key="1">
    <source>
        <dbReference type="PROSITE-ProRule" id="PRU10141"/>
    </source>
</evidence>
<keyword evidence="1" id="KW-0547">Nucleotide-binding</keyword>